<feature type="compositionally biased region" description="Low complexity" evidence="1">
    <location>
        <begin position="38"/>
        <end position="52"/>
    </location>
</feature>
<feature type="signal peptide" evidence="2">
    <location>
        <begin position="1"/>
        <end position="20"/>
    </location>
</feature>
<keyword evidence="4" id="KW-1185">Reference proteome</keyword>
<comment type="caution">
    <text evidence="3">The sequence shown here is derived from an EMBL/GenBank/DDBJ whole genome shotgun (WGS) entry which is preliminary data.</text>
</comment>
<dbReference type="EMBL" id="QGHD01000019">
    <property type="protein sequence ID" value="PWK95173.1"/>
    <property type="molecule type" value="Genomic_DNA"/>
</dbReference>
<proteinExistence type="predicted"/>
<feature type="region of interest" description="Disordered" evidence="1">
    <location>
        <begin position="24"/>
        <end position="65"/>
    </location>
</feature>
<evidence type="ECO:0000256" key="1">
    <source>
        <dbReference type="SAM" id="MobiDB-lite"/>
    </source>
</evidence>
<dbReference type="Proteomes" id="UP000245523">
    <property type="component" value="Unassembled WGS sequence"/>
</dbReference>
<feature type="chain" id="PRO_5045107937" evidence="2">
    <location>
        <begin position="21"/>
        <end position="187"/>
    </location>
</feature>
<dbReference type="PROSITE" id="PS51257">
    <property type="entry name" value="PROKAR_LIPOPROTEIN"/>
    <property type="match status" value="1"/>
</dbReference>
<evidence type="ECO:0000313" key="4">
    <source>
        <dbReference type="Proteomes" id="UP000245523"/>
    </source>
</evidence>
<organism evidence="3 4">
    <name type="scientific">Hallerella porci</name>
    <dbReference type="NCBI Taxonomy" id="1945871"/>
    <lineage>
        <taxon>Bacteria</taxon>
        <taxon>Pseudomonadati</taxon>
        <taxon>Fibrobacterota</taxon>
        <taxon>Fibrobacteria</taxon>
        <taxon>Fibrobacterales</taxon>
        <taxon>Fibrobacteraceae</taxon>
        <taxon>Hallerella</taxon>
    </lineage>
</organism>
<feature type="region of interest" description="Disordered" evidence="1">
    <location>
        <begin position="166"/>
        <end position="187"/>
    </location>
</feature>
<dbReference type="RefSeq" id="WP_109587595.1">
    <property type="nucleotide sequence ID" value="NZ_JAXEIU010000058.1"/>
</dbReference>
<accession>A0ABX5LMJ5</accession>
<evidence type="ECO:0000313" key="3">
    <source>
        <dbReference type="EMBL" id="PWK95173.1"/>
    </source>
</evidence>
<reference evidence="3 4" key="1">
    <citation type="submission" date="2018-05" db="EMBL/GenBank/DDBJ databases">
        <title>Animal gut microbial communities from fecal samples from Wisconsin, USA.</title>
        <authorList>
            <person name="Neumann A."/>
        </authorList>
    </citation>
    <scope>NUCLEOTIDE SEQUENCE [LARGE SCALE GENOMIC DNA]</scope>
    <source>
        <strain evidence="3 4">UWS4</strain>
    </source>
</reference>
<name>A0ABX5LMJ5_9BACT</name>
<gene>
    <name evidence="3" type="ORF">B0H50_11937</name>
</gene>
<keyword evidence="2" id="KW-0732">Signal</keyword>
<feature type="compositionally biased region" description="Basic and acidic residues" evidence="1">
    <location>
        <begin position="166"/>
        <end position="181"/>
    </location>
</feature>
<protein>
    <submittedName>
        <fullName evidence="3">Uncharacterized protein</fullName>
    </submittedName>
</protein>
<sequence length="187" mass="20991">MFKSKIVFALAMGFTFLMMSACDDSSSSPTDDSENNLSSVSTPATSSSSGNSEIENPTSSNSDDDDFEIFTSCDFKKSDDTWILENETIQMIIKWDGDNAQVTTLIKQETNSEAECELLIKLMGDKMQHTIDSLMSEDTPEEDQIEFEPSKQYCKGSTYYVEIESKTKENANRDETYEEAKQSCQTN</sequence>
<evidence type="ECO:0000256" key="2">
    <source>
        <dbReference type="SAM" id="SignalP"/>
    </source>
</evidence>